<dbReference type="STRING" id="378806.STAUR_0308"/>
<dbReference type="eggNOG" id="COG0204">
    <property type="taxonomic scope" value="Bacteria"/>
</dbReference>
<dbReference type="SMART" id="SM00563">
    <property type="entry name" value="PlsC"/>
    <property type="match status" value="1"/>
</dbReference>
<keyword evidence="3" id="KW-1185">Reference proteome</keyword>
<proteinExistence type="predicted"/>
<dbReference type="PANTHER" id="PTHR22753">
    <property type="entry name" value="TRANSMEMBRANE PROTEIN 68"/>
    <property type="match status" value="1"/>
</dbReference>
<dbReference type="CDD" id="cd07987">
    <property type="entry name" value="LPLAT_MGAT-like"/>
    <property type="match status" value="1"/>
</dbReference>
<dbReference type="HOGENOM" id="CLU_015395_1_1_7"/>
<dbReference type="AlphaFoldDB" id="E3FNN8"/>
<dbReference type="PANTHER" id="PTHR22753:SF14">
    <property type="entry name" value="MONOACYLGLYCEROL_DIACYLGLYCEROL O-ACYLTRANSFERASE"/>
    <property type="match status" value="1"/>
</dbReference>
<accession>E3FNN8</accession>
<dbReference type="GO" id="GO:0016020">
    <property type="term" value="C:membrane"/>
    <property type="evidence" value="ECO:0007669"/>
    <property type="project" value="TreeGrafter"/>
</dbReference>
<evidence type="ECO:0000313" key="3">
    <source>
        <dbReference type="Proteomes" id="UP000001351"/>
    </source>
</evidence>
<dbReference type="SUPFAM" id="SSF69593">
    <property type="entry name" value="Glycerol-3-phosphate (1)-acyltransferase"/>
    <property type="match status" value="1"/>
</dbReference>
<feature type="domain" description="Phospholipid/glycerol acyltransferase" evidence="1">
    <location>
        <begin position="71"/>
        <end position="187"/>
    </location>
</feature>
<name>E3FNN8_STIAD</name>
<dbReference type="KEGG" id="sur:STAUR_0308"/>
<keyword evidence="2" id="KW-0808">Transferase</keyword>
<dbReference type="InterPro" id="IPR002123">
    <property type="entry name" value="Plipid/glycerol_acylTrfase"/>
</dbReference>
<gene>
    <name evidence="2" type="ordered locus">STAUR_0308</name>
</gene>
<dbReference type="GO" id="GO:0016746">
    <property type="term" value="F:acyltransferase activity"/>
    <property type="evidence" value="ECO:0007669"/>
    <property type="project" value="UniProtKB-KW"/>
</dbReference>
<sequence length="268" mass="29587">MECLAVRLVSSEGRRAGIGNKHPHLPFHVESLSATTRRAFFRLAEAGATLSAMYHRAQLLGAEHLPRNGPVLLVGNHGVWGYETPAFFHLLHQASGRYPLGLAERGFFRIPLVRTVLPWLGGLEGTPANALAALREGQLVVCYPGGAREVFKRSQGRYMLRWEQALGFVRLAARAGVPIVPFAGFGVDDTFFYPPGEERLCLRLSARDKYRVPLVMGLGPIPLPVRLTFAMGEPHEPPPENASETRLKAFRDRVAASVRRLLVRACHA</sequence>
<evidence type="ECO:0000313" key="2">
    <source>
        <dbReference type="EMBL" id="ADO68117.1"/>
    </source>
</evidence>
<dbReference type="EMBL" id="CP002271">
    <property type="protein sequence ID" value="ADO68117.1"/>
    <property type="molecule type" value="Genomic_DNA"/>
</dbReference>
<reference evidence="2 3" key="1">
    <citation type="journal article" date="2011" name="Mol. Biol. Evol.">
        <title>Comparative genomic analysis of fruiting body formation in Myxococcales.</title>
        <authorList>
            <person name="Huntley S."/>
            <person name="Hamann N."/>
            <person name="Wegener-Feldbrugge S."/>
            <person name="Treuner-Lange A."/>
            <person name="Kube M."/>
            <person name="Reinhardt R."/>
            <person name="Klages S."/>
            <person name="Muller R."/>
            <person name="Ronning C.M."/>
            <person name="Nierman W.C."/>
            <person name="Sogaard-Andersen L."/>
        </authorList>
    </citation>
    <scope>NUCLEOTIDE SEQUENCE [LARGE SCALE GENOMIC DNA]</scope>
    <source>
        <strain evidence="2 3">DW4/3-1</strain>
    </source>
</reference>
<dbReference type="Pfam" id="PF01553">
    <property type="entry name" value="Acyltransferase"/>
    <property type="match status" value="1"/>
</dbReference>
<organism evidence="2 3">
    <name type="scientific">Stigmatella aurantiaca (strain DW4/3-1)</name>
    <dbReference type="NCBI Taxonomy" id="378806"/>
    <lineage>
        <taxon>Bacteria</taxon>
        <taxon>Pseudomonadati</taxon>
        <taxon>Myxococcota</taxon>
        <taxon>Myxococcia</taxon>
        <taxon>Myxococcales</taxon>
        <taxon>Cystobacterineae</taxon>
        <taxon>Archangiaceae</taxon>
        <taxon>Stigmatella</taxon>
    </lineage>
</organism>
<keyword evidence="2" id="KW-0012">Acyltransferase</keyword>
<protein>
    <submittedName>
        <fullName evidence="2">Acyltransferase</fullName>
    </submittedName>
</protein>
<dbReference type="Proteomes" id="UP000001351">
    <property type="component" value="Chromosome"/>
</dbReference>
<evidence type="ECO:0000259" key="1">
    <source>
        <dbReference type="SMART" id="SM00563"/>
    </source>
</evidence>